<evidence type="ECO:0000313" key="2">
    <source>
        <dbReference type="Proteomes" id="UP000184314"/>
    </source>
</evidence>
<dbReference type="STRING" id="228958.SAMN04488007_0868"/>
<organism evidence="1 2">
    <name type="scientific">Maribacter aquivivus</name>
    <dbReference type="NCBI Taxonomy" id="228958"/>
    <lineage>
        <taxon>Bacteria</taxon>
        <taxon>Pseudomonadati</taxon>
        <taxon>Bacteroidota</taxon>
        <taxon>Flavobacteriia</taxon>
        <taxon>Flavobacteriales</taxon>
        <taxon>Flavobacteriaceae</taxon>
        <taxon>Maribacter</taxon>
    </lineage>
</organism>
<name>A0A1M6KPJ0_9FLAO</name>
<keyword evidence="2" id="KW-1185">Reference proteome</keyword>
<proteinExistence type="predicted"/>
<sequence>MNSQINHTANEHKIQVYRNDFFSGFLRLTKKLFML</sequence>
<protein>
    <submittedName>
        <fullName evidence="1">Uncharacterized protein</fullName>
    </submittedName>
</protein>
<dbReference type="EMBL" id="FQZX01000001">
    <property type="protein sequence ID" value="SHJ60918.1"/>
    <property type="molecule type" value="Genomic_DNA"/>
</dbReference>
<dbReference type="AlphaFoldDB" id="A0A1M6KPJ0"/>
<reference evidence="2" key="1">
    <citation type="submission" date="2016-11" db="EMBL/GenBank/DDBJ databases">
        <authorList>
            <person name="Varghese N."/>
            <person name="Submissions S."/>
        </authorList>
    </citation>
    <scope>NUCLEOTIDE SEQUENCE [LARGE SCALE GENOMIC DNA]</scope>
    <source>
        <strain evidence="2">DSM 16478</strain>
    </source>
</reference>
<gene>
    <name evidence="1" type="ORF">SAMN04488007_0868</name>
</gene>
<accession>A0A1M6KPJ0</accession>
<evidence type="ECO:0000313" key="1">
    <source>
        <dbReference type="EMBL" id="SHJ60918.1"/>
    </source>
</evidence>
<dbReference type="Proteomes" id="UP000184314">
    <property type="component" value="Unassembled WGS sequence"/>
</dbReference>